<dbReference type="AlphaFoldDB" id="A0A9N9D0R0"/>
<keyword evidence="3" id="KW-1185">Reference proteome</keyword>
<dbReference type="PANTHER" id="PTHR10492:SF57">
    <property type="entry name" value="ATP-DEPENDENT DNA HELICASE"/>
    <property type="match status" value="1"/>
</dbReference>
<dbReference type="EMBL" id="CAJVPV010007815">
    <property type="protein sequence ID" value="CAG8623246.1"/>
    <property type="molecule type" value="Genomic_DNA"/>
</dbReference>
<dbReference type="InterPro" id="IPR049163">
    <property type="entry name" value="Pif1-like_2B_dom"/>
</dbReference>
<gene>
    <name evidence="2" type="ORF">AMORRO_LOCUS8754</name>
</gene>
<dbReference type="Pfam" id="PF21530">
    <property type="entry name" value="Pif1_2B_dom"/>
    <property type="match status" value="1"/>
</dbReference>
<evidence type="ECO:0000313" key="2">
    <source>
        <dbReference type="EMBL" id="CAG8623246.1"/>
    </source>
</evidence>
<dbReference type="PANTHER" id="PTHR10492">
    <property type="match status" value="1"/>
</dbReference>
<proteinExistence type="predicted"/>
<feature type="non-terminal residue" evidence="2">
    <location>
        <position position="387"/>
    </location>
</feature>
<accession>A0A9N9D0R0</accession>
<dbReference type="InterPro" id="IPR027417">
    <property type="entry name" value="P-loop_NTPase"/>
</dbReference>
<comment type="caution">
    <text evidence="2">The sequence shown here is derived from an EMBL/GenBank/DDBJ whole genome shotgun (WGS) entry which is preliminary data.</text>
</comment>
<protein>
    <submittedName>
        <fullName evidence="2">15424_t:CDS:1</fullName>
    </submittedName>
</protein>
<evidence type="ECO:0000259" key="1">
    <source>
        <dbReference type="Pfam" id="PF21530"/>
    </source>
</evidence>
<dbReference type="SUPFAM" id="SSF52540">
    <property type="entry name" value="P-loop containing nucleoside triphosphate hydrolases"/>
    <property type="match status" value="1"/>
</dbReference>
<sequence length="387" mass="44574">MYEEVPNIVQLALHLSEMHSVIFNPNDDVAHVLACANRQKTTLIAFFEMCSTINIARQLYFANPSVKEIFYLQLLLTVVCDPQSFNHLKMCLEEAAVICSSFQLRLLFAIILIHCTSTQPQDLWLCFRVNLCDDLFYHLSNKHVIREPTENQIFDFGLFLLDNILHNFNQHLGMFFLMPLWEHNWDNYQRNRFISEHLNWDQNKLRNIVDNLISQMNNEQRAAYQGIFNFVGNDVNESKVAILKNMRVSPDLKSLIDAVYYNIGVKGICTNQYLKDQIILFSRNDNVDAINRTILNIFPGNKQTYLSSNNVVIEEGADNIENIYSVEYLNSLNSVGMPLSKLDLKIGCPTILLRNLSPYQGLCNGSRLVITRLTDHVVEACILCSDH</sequence>
<organism evidence="2 3">
    <name type="scientific">Acaulospora morrowiae</name>
    <dbReference type="NCBI Taxonomy" id="94023"/>
    <lineage>
        <taxon>Eukaryota</taxon>
        <taxon>Fungi</taxon>
        <taxon>Fungi incertae sedis</taxon>
        <taxon>Mucoromycota</taxon>
        <taxon>Glomeromycotina</taxon>
        <taxon>Glomeromycetes</taxon>
        <taxon>Diversisporales</taxon>
        <taxon>Acaulosporaceae</taxon>
        <taxon>Acaulospora</taxon>
    </lineage>
</organism>
<reference evidence="2" key="1">
    <citation type="submission" date="2021-06" db="EMBL/GenBank/DDBJ databases">
        <authorList>
            <person name="Kallberg Y."/>
            <person name="Tangrot J."/>
            <person name="Rosling A."/>
        </authorList>
    </citation>
    <scope>NUCLEOTIDE SEQUENCE</scope>
    <source>
        <strain evidence="2">CL551</strain>
    </source>
</reference>
<dbReference type="Proteomes" id="UP000789342">
    <property type="component" value="Unassembled WGS sequence"/>
</dbReference>
<dbReference type="OrthoDB" id="2437471at2759"/>
<name>A0A9N9D0R0_9GLOM</name>
<evidence type="ECO:0000313" key="3">
    <source>
        <dbReference type="Proteomes" id="UP000789342"/>
    </source>
</evidence>
<feature type="domain" description="DNA helicase Pif1-like 2B" evidence="1">
    <location>
        <begin position="327"/>
        <end position="373"/>
    </location>
</feature>